<name>A0A9Q0KLN2_9MAGN</name>
<feature type="region of interest" description="Disordered" evidence="1">
    <location>
        <begin position="17"/>
        <end position="45"/>
    </location>
</feature>
<dbReference type="EMBL" id="JAMYWD010000004">
    <property type="protein sequence ID" value="KAJ4972516.1"/>
    <property type="molecule type" value="Genomic_DNA"/>
</dbReference>
<evidence type="ECO:0000313" key="3">
    <source>
        <dbReference type="Proteomes" id="UP001141806"/>
    </source>
</evidence>
<proteinExistence type="predicted"/>
<keyword evidence="3" id="KW-1185">Reference proteome</keyword>
<evidence type="ECO:0000313" key="2">
    <source>
        <dbReference type="EMBL" id="KAJ4972516.1"/>
    </source>
</evidence>
<feature type="compositionally biased region" description="Basic residues" evidence="1">
    <location>
        <begin position="35"/>
        <end position="45"/>
    </location>
</feature>
<accession>A0A9Q0KLN2</accession>
<reference evidence="2" key="1">
    <citation type="journal article" date="2023" name="Plant J.">
        <title>The genome of the king protea, Protea cynaroides.</title>
        <authorList>
            <person name="Chang J."/>
            <person name="Duong T.A."/>
            <person name="Schoeman C."/>
            <person name="Ma X."/>
            <person name="Roodt D."/>
            <person name="Barker N."/>
            <person name="Li Z."/>
            <person name="Van de Peer Y."/>
            <person name="Mizrachi E."/>
        </authorList>
    </citation>
    <scope>NUCLEOTIDE SEQUENCE</scope>
    <source>
        <tissue evidence="2">Young leaves</tissue>
    </source>
</reference>
<gene>
    <name evidence="2" type="ORF">NE237_005690</name>
</gene>
<protein>
    <submittedName>
        <fullName evidence="2">Uncharacterized protein</fullName>
    </submittedName>
</protein>
<evidence type="ECO:0000256" key="1">
    <source>
        <dbReference type="SAM" id="MobiDB-lite"/>
    </source>
</evidence>
<organism evidence="2 3">
    <name type="scientific">Protea cynaroides</name>
    <dbReference type="NCBI Taxonomy" id="273540"/>
    <lineage>
        <taxon>Eukaryota</taxon>
        <taxon>Viridiplantae</taxon>
        <taxon>Streptophyta</taxon>
        <taxon>Embryophyta</taxon>
        <taxon>Tracheophyta</taxon>
        <taxon>Spermatophyta</taxon>
        <taxon>Magnoliopsida</taxon>
        <taxon>Proteales</taxon>
        <taxon>Proteaceae</taxon>
        <taxon>Protea</taxon>
    </lineage>
</organism>
<comment type="caution">
    <text evidence="2">The sequence shown here is derived from an EMBL/GenBank/DDBJ whole genome shotgun (WGS) entry which is preliminary data.</text>
</comment>
<dbReference type="Proteomes" id="UP001141806">
    <property type="component" value="Unassembled WGS sequence"/>
</dbReference>
<dbReference type="AlphaFoldDB" id="A0A9Q0KLN2"/>
<sequence>MESVHILHQFSGLDPDSYIRKNPKNKISRLTGPEKKKRKKERKKTKNWIWGSPGIGISHGQFQFKSTIGMVIMNLKNHFFFSNTFKGFSSFHIFLLKNMVASTHSIATFALSTYSCTVCTTNAEVN</sequence>